<sequence>MSAAQARGGSLLKENGLSLFFAAIFLASMTGQAFVGTAYFNREQLSGGLEPVGVGDYVLSSSYWVDITENWQSEFLQFLLFIVATVWFVQKGSPESKELEKAGRESDKDQKVGRHVQEDSPTWARAGGWKLSVYSHSLAIVMGAIFVGSWFAQSVAGAVAYSEEQLRNLQDPVTWTQYLALPEFWSRTIQNWQSEFLAVLAMVVLSIYLRERGSPESKPVGSAHQATGIQG</sequence>
<feature type="region of interest" description="Disordered" evidence="1">
    <location>
        <begin position="98"/>
        <end position="119"/>
    </location>
</feature>
<gene>
    <name evidence="3" type="ordered locus">Isova_1155</name>
</gene>
<evidence type="ECO:0000256" key="1">
    <source>
        <dbReference type="SAM" id="MobiDB-lite"/>
    </source>
</evidence>
<dbReference type="Pfam" id="PF20554">
    <property type="entry name" value="DUF6766"/>
    <property type="match status" value="1"/>
</dbReference>
<dbReference type="InterPro" id="IPR046657">
    <property type="entry name" value="DUF6766"/>
</dbReference>
<dbReference type="HOGENOM" id="CLU_108410_0_0_11"/>
<keyword evidence="2" id="KW-1133">Transmembrane helix</keyword>
<feature type="transmembrane region" description="Helical" evidence="2">
    <location>
        <begin position="17"/>
        <end position="40"/>
    </location>
</feature>
<dbReference type="RefSeq" id="WP_013838317.1">
    <property type="nucleotide sequence ID" value="NC_015588.1"/>
</dbReference>
<evidence type="ECO:0000256" key="2">
    <source>
        <dbReference type="SAM" id="Phobius"/>
    </source>
</evidence>
<keyword evidence="4" id="KW-1185">Reference proteome</keyword>
<dbReference type="EMBL" id="CP002810">
    <property type="protein sequence ID" value="AEG43925.1"/>
    <property type="molecule type" value="Genomic_DNA"/>
</dbReference>
<organism evidence="4">
    <name type="scientific">Isoptericola variabilis (strain 225)</name>
    <dbReference type="NCBI Taxonomy" id="743718"/>
    <lineage>
        <taxon>Bacteria</taxon>
        <taxon>Bacillati</taxon>
        <taxon>Actinomycetota</taxon>
        <taxon>Actinomycetes</taxon>
        <taxon>Micrococcales</taxon>
        <taxon>Promicromonosporaceae</taxon>
        <taxon>Isoptericola</taxon>
    </lineage>
</organism>
<evidence type="ECO:0000313" key="3">
    <source>
        <dbReference type="EMBL" id="AEG43925.1"/>
    </source>
</evidence>
<reference evidence="3 4" key="1">
    <citation type="submission" date="2011-05" db="EMBL/GenBank/DDBJ databases">
        <title>Complete sequence of Isoptericola variabilis 225.</title>
        <authorList>
            <consortium name="US DOE Joint Genome Institute"/>
            <person name="Lucas S."/>
            <person name="Han J."/>
            <person name="Lapidus A."/>
            <person name="Cheng J.-F."/>
            <person name="Goodwin L."/>
            <person name="Pitluck S."/>
            <person name="Peters L."/>
            <person name="Mikhailova N."/>
            <person name="Zeytun A."/>
            <person name="Han C."/>
            <person name="Tapia R."/>
            <person name="Land M."/>
            <person name="Hauser L."/>
            <person name="Kyrpides N."/>
            <person name="Ivanova N."/>
            <person name="Pagani I."/>
            <person name="Siebers A."/>
            <person name="Allgaier M."/>
            <person name="Thelen M."/>
            <person name="Hugenholtz P."/>
            <person name="Gladden J."/>
            <person name="Woyke T."/>
        </authorList>
    </citation>
    <scope>NUCLEOTIDE SEQUENCE [LARGE SCALE GENOMIC DNA]</scope>
    <source>
        <strain evidence="4">225</strain>
    </source>
</reference>
<accession>F6FRS4</accession>
<evidence type="ECO:0000313" key="4">
    <source>
        <dbReference type="Proteomes" id="UP000009236"/>
    </source>
</evidence>
<name>F6FRS4_ISOV2</name>
<dbReference type="AlphaFoldDB" id="F6FRS4"/>
<dbReference type="KEGG" id="iva:Isova_1155"/>
<feature type="compositionally biased region" description="Basic and acidic residues" evidence="1">
    <location>
        <begin position="98"/>
        <end position="118"/>
    </location>
</feature>
<dbReference type="eggNOG" id="ENOG502ZVT4">
    <property type="taxonomic scope" value="Bacteria"/>
</dbReference>
<proteinExistence type="predicted"/>
<keyword evidence="2" id="KW-0812">Transmembrane</keyword>
<dbReference type="STRING" id="743718.Isova_1155"/>
<keyword evidence="2" id="KW-0472">Membrane</keyword>
<feature type="transmembrane region" description="Helical" evidence="2">
    <location>
        <begin position="138"/>
        <end position="161"/>
    </location>
</feature>
<protein>
    <submittedName>
        <fullName evidence="3">Uncharacterized protein</fullName>
    </submittedName>
</protein>
<dbReference type="Proteomes" id="UP000009236">
    <property type="component" value="Chromosome"/>
</dbReference>